<evidence type="ECO:0000313" key="5">
    <source>
        <dbReference type="EMBL" id="CAB3377241.1"/>
    </source>
</evidence>
<reference evidence="5 6" key="1">
    <citation type="submission" date="2020-04" db="EMBL/GenBank/DDBJ databases">
        <authorList>
            <person name="Alioto T."/>
            <person name="Alioto T."/>
            <person name="Gomez Garrido J."/>
        </authorList>
    </citation>
    <scope>NUCLEOTIDE SEQUENCE [LARGE SCALE GENOMIC DNA]</scope>
</reference>
<sequence>MNFEFGNGRGLQVLYWIIFACWISIAKPFLLEQNGEEAARYYKSDFIVNDLLANSFWVNMESAEKINMTGGQLKSKSVHLSFDFPFYGHHLNKVTIEADGFITTSSLQSTPANGIIAPFIAHFDELDTTHSYVRYIDRGKSFAVEWTNLSLTSPSHFLPTGFYTFQATLFENGNIYFVYGDIPNSKEPHAFTDFVHVGLFNTFKDEISKKLRIQRNDLGEMDRARIQPAAVLFLSPDCWNNKKCFACTSSMFLHCAWCPQASLCSDASDGLDNSWVESGCHIRNVTERQECSLYSRAEY</sequence>
<comment type="caution">
    <text evidence="5">The sequence shown here is derived from an EMBL/GenBank/DDBJ whole genome shotgun (WGS) entry which is preliminary data.</text>
</comment>
<dbReference type="Proteomes" id="UP000494165">
    <property type="component" value="Unassembled WGS sequence"/>
</dbReference>
<keyword evidence="4" id="KW-1133">Transmembrane helix</keyword>
<comment type="subcellular location">
    <subcellularLocation>
        <location evidence="1">Membrane</location>
        <topology evidence="1">Single-pass type I membrane protein</topology>
    </subcellularLocation>
</comment>
<evidence type="ECO:0008006" key="7">
    <source>
        <dbReference type="Google" id="ProtNLM"/>
    </source>
</evidence>
<evidence type="ECO:0000256" key="2">
    <source>
        <dbReference type="ARBA" id="ARBA00022692"/>
    </source>
</evidence>
<dbReference type="GO" id="GO:0016020">
    <property type="term" value="C:membrane"/>
    <property type="evidence" value="ECO:0007669"/>
    <property type="project" value="UniProtKB-SubCell"/>
</dbReference>
<name>A0A8S1DBY1_9INSE</name>
<dbReference type="EMBL" id="CADEPI010000142">
    <property type="protein sequence ID" value="CAB3377241.1"/>
    <property type="molecule type" value="Genomic_DNA"/>
</dbReference>
<gene>
    <name evidence="5" type="ORF">CLODIP_2_CD07122</name>
</gene>
<keyword evidence="2" id="KW-0812">Transmembrane</keyword>
<evidence type="ECO:0000313" key="6">
    <source>
        <dbReference type="Proteomes" id="UP000494165"/>
    </source>
</evidence>
<evidence type="ECO:0000256" key="3">
    <source>
        <dbReference type="ARBA" id="ARBA00022729"/>
    </source>
</evidence>
<dbReference type="AlphaFoldDB" id="A0A8S1DBY1"/>
<dbReference type="PANTHER" id="PTHR13055">
    <property type="entry name" value="TUMOR ENDOTHELIAL MARKER 7 RELATED"/>
    <property type="match status" value="1"/>
</dbReference>
<keyword evidence="4" id="KW-0472">Membrane</keyword>
<keyword evidence="6" id="KW-1185">Reference proteome</keyword>
<evidence type="ECO:0000256" key="1">
    <source>
        <dbReference type="ARBA" id="ARBA00004479"/>
    </source>
</evidence>
<dbReference type="PANTHER" id="PTHR13055:SF12">
    <property type="entry name" value="LD40707P"/>
    <property type="match status" value="1"/>
</dbReference>
<organism evidence="5 6">
    <name type="scientific">Cloeon dipterum</name>
    <dbReference type="NCBI Taxonomy" id="197152"/>
    <lineage>
        <taxon>Eukaryota</taxon>
        <taxon>Metazoa</taxon>
        <taxon>Ecdysozoa</taxon>
        <taxon>Arthropoda</taxon>
        <taxon>Hexapoda</taxon>
        <taxon>Insecta</taxon>
        <taxon>Pterygota</taxon>
        <taxon>Palaeoptera</taxon>
        <taxon>Ephemeroptera</taxon>
        <taxon>Pisciforma</taxon>
        <taxon>Baetidae</taxon>
        <taxon>Cloeon</taxon>
    </lineage>
</organism>
<keyword evidence="3" id="KW-0732">Signal</keyword>
<proteinExistence type="predicted"/>
<dbReference type="OrthoDB" id="6285106at2759"/>
<protein>
    <recommendedName>
        <fullName evidence="7">PSI domain-containing protein</fullName>
    </recommendedName>
</protein>
<accession>A0A8S1DBY1</accession>
<evidence type="ECO:0000256" key="4">
    <source>
        <dbReference type="ARBA" id="ARBA00022989"/>
    </source>
</evidence>
<dbReference type="InterPro" id="IPR031152">
    <property type="entry name" value="PLXDC"/>
</dbReference>